<dbReference type="InterPro" id="IPR013783">
    <property type="entry name" value="Ig-like_fold"/>
</dbReference>
<reference evidence="1" key="1">
    <citation type="journal article" date="2014" name="Int. J. Syst. Evol. Microbiol.">
        <title>Complete genome sequence of Corynebacterium casei LMG S-19264T (=DSM 44701T), isolated from a smear-ripened cheese.</title>
        <authorList>
            <consortium name="US DOE Joint Genome Institute (JGI-PGF)"/>
            <person name="Walter F."/>
            <person name="Albersmeier A."/>
            <person name="Kalinowski J."/>
            <person name="Ruckert C."/>
        </authorList>
    </citation>
    <scope>NUCLEOTIDE SEQUENCE</scope>
    <source>
        <strain evidence="1">KCTC 12710</strain>
    </source>
</reference>
<dbReference type="Gene3D" id="2.60.40.10">
    <property type="entry name" value="Immunoglobulins"/>
    <property type="match status" value="1"/>
</dbReference>
<dbReference type="EMBL" id="BMWZ01000003">
    <property type="protein sequence ID" value="GGZ78125.1"/>
    <property type="molecule type" value="Genomic_DNA"/>
</dbReference>
<evidence type="ECO:0000313" key="1">
    <source>
        <dbReference type="EMBL" id="GGZ78125.1"/>
    </source>
</evidence>
<sequence>MIFGCDKDENVDFVKNIAAPTNISAGVNVIPDNTGLTQITPTGDGVASFVVDFGDGSEVSESLAPGEYAEHMYAEGTFEAIITATGINGKSATGTQTVNVSFRAPENITINTAIDGANPFVLNVSATADYASSFLVFFDTTNPDEEGTPLELDGTVSNEYPGVGDYNIKVVALSGGVESSELEQTVTISAPVVFPVDFEVFDASAFIGFGGASAAVIDNPDTNGNSSSKVGEIVKGGPEVWAGNVITMSSPIDFSLKKAIKMNVWSPRAGGKLLLKIENLDDAGIFVEKEVTLEGTSTWEEAVFDFSDIDESQSYQKLVYFFDFGTVGAGGPEWTFYIDDINQTIPSSGATGLPGQWVMAPEGGALGVGPSVGDVSWWNCDADCVAARACYYDDVYIFGNDGSFQNDLGAETWTEGWQGGGDSCGTPVAPHDGSNPATYVYDEGAGTVTLSGVGAFIGLAKAYNGGELSSPGDAPASITYNLEFLDNDTIAVNIDVGGGTFWQFKLIRAGVVTTPLTGTWQLANEGGALGVGPSLGDVSWWNCDPACVTGRACYYDDLYVFGADGSFQNVPGAETWIEGWQGGGDSCGTPVAPHDGSIPATYSYDGGAGTFTLNGKGSYIGLPKAVNGSEISDPNAAPDAVVYNVTFADANTINVSIDVGGGTYWQYKLVKI</sequence>
<dbReference type="InterPro" id="IPR035986">
    <property type="entry name" value="PKD_dom_sf"/>
</dbReference>
<evidence type="ECO:0000313" key="2">
    <source>
        <dbReference type="Proteomes" id="UP000636004"/>
    </source>
</evidence>
<evidence type="ECO:0008006" key="3">
    <source>
        <dbReference type="Google" id="ProtNLM"/>
    </source>
</evidence>
<dbReference type="AlphaFoldDB" id="A0A918V9E0"/>
<dbReference type="SUPFAM" id="SSF49299">
    <property type="entry name" value="PKD domain"/>
    <property type="match status" value="1"/>
</dbReference>
<dbReference type="Proteomes" id="UP000636004">
    <property type="component" value="Unassembled WGS sequence"/>
</dbReference>
<protein>
    <recommendedName>
        <fullName evidence="3">PKD domain-containing protein</fullName>
    </recommendedName>
</protein>
<gene>
    <name evidence="1" type="ORF">GCM10007028_14450</name>
</gene>
<keyword evidence="2" id="KW-1185">Reference proteome</keyword>
<name>A0A918V9E0_9FLAO</name>
<proteinExistence type="predicted"/>
<accession>A0A918V9E0</accession>
<reference evidence="1" key="2">
    <citation type="submission" date="2020-09" db="EMBL/GenBank/DDBJ databases">
        <authorList>
            <person name="Sun Q."/>
            <person name="Kim S."/>
        </authorList>
    </citation>
    <scope>NUCLEOTIDE SEQUENCE</scope>
    <source>
        <strain evidence="1">KCTC 12710</strain>
    </source>
</reference>
<organism evidence="1 2">
    <name type="scientific">Algibacter mikhailovii</name>
    <dbReference type="NCBI Taxonomy" id="425498"/>
    <lineage>
        <taxon>Bacteria</taxon>
        <taxon>Pseudomonadati</taxon>
        <taxon>Bacteroidota</taxon>
        <taxon>Flavobacteriia</taxon>
        <taxon>Flavobacteriales</taxon>
        <taxon>Flavobacteriaceae</taxon>
        <taxon>Algibacter</taxon>
    </lineage>
</organism>
<comment type="caution">
    <text evidence="1">The sequence shown here is derived from an EMBL/GenBank/DDBJ whole genome shotgun (WGS) entry which is preliminary data.</text>
</comment>